<keyword evidence="8" id="KW-1185">Reference proteome</keyword>
<dbReference type="GO" id="GO:0030026">
    <property type="term" value="P:intracellular manganese ion homeostasis"/>
    <property type="evidence" value="ECO:0007669"/>
    <property type="project" value="InterPro"/>
</dbReference>
<feature type="transmembrane region" description="Helical" evidence="6">
    <location>
        <begin position="222"/>
        <end position="240"/>
    </location>
</feature>
<sequence length="280" mass="30173">MTTYGTTELAIKSQKADTFVQIRAESAASASGSVLNSITERHGMTFDTYKHAEKHAENGAVVRDAIIGFADGLTVPFALTAGLSSIGSSRLVIIGGLAELFAGAISMGLGAYLAALTEKKHYEVEEARERKEVEEMPEAEEEEIYEIFKPYGIKRKSVRPIVEELKGDKESWVKFMMRHELNLPEPPTSRLYLSALTMGLSYFFGGLIPMIPYFAIPNVNKALFVSIGVTIAILLGFGYVKAIVTGTSKRGAVVSAVQTLAVGVLAAGASYGIVRGIERA</sequence>
<dbReference type="OrthoDB" id="73465at2759"/>
<evidence type="ECO:0000256" key="3">
    <source>
        <dbReference type="ARBA" id="ARBA00022692"/>
    </source>
</evidence>
<evidence type="ECO:0000256" key="1">
    <source>
        <dbReference type="ARBA" id="ARBA00004127"/>
    </source>
</evidence>
<dbReference type="CDD" id="cd02435">
    <property type="entry name" value="CCC1"/>
    <property type="match status" value="1"/>
</dbReference>
<evidence type="ECO:0000313" key="7">
    <source>
        <dbReference type="EMBL" id="KAF2192107.1"/>
    </source>
</evidence>
<dbReference type="AlphaFoldDB" id="A0A6A6EJ18"/>
<gene>
    <name evidence="7" type="ORF">K469DRAFT_716597</name>
</gene>
<keyword evidence="3 6" id="KW-0812">Transmembrane</keyword>
<dbReference type="InterPro" id="IPR008217">
    <property type="entry name" value="Ccc1_fam"/>
</dbReference>
<evidence type="ECO:0000256" key="4">
    <source>
        <dbReference type="ARBA" id="ARBA00022989"/>
    </source>
</evidence>
<organism evidence="7 8">
    <name type="scientific">Zopfia rhizophila CBS 207.26</name>
    <dbReference type="NCBI Taxonomy" id="1314779"/>
    <lineage>
        <taxon>Eukaryota</taxon>
        <taxon>Fungi</taxon>
        <taxon>Dikarya</taxon>
        <taxon>Ascomycota</taxon>
        <taxon>Pezizomycotina</taxon>
        <taxon>Dothideomycetes</taxon>
        <taxon>Dothideomycetes incertae sedis</taxon>
        <taxon>Zopfiaceae</taxon>
        <taxon>Zopfia</taxon>
    </lineage>
</organism>
<evidence type="ECO:0000256" key="2">
    <source>
        <dbReference type="ARBA" id="ARBA00007049"/>
    </source>
</evidence>
<keyword evidence="5 6" id="KW-0472">Membrane</keyword>
<evidence type="ECO:0000256" key="5">
    <source>
        <dbReference type="ARBA" id="ARBA00023136"/>
    </source>
</evidence>
<dbReference type="PANTHER" id="PTHR31851">
    <property type="entry name" value="FE(2+)/MN(2+) TRANSPORTER PCL1"/>
    <property type="match status" value="1"/>
</dbReference>
<dbReference type="GO" id="GO:0005384">
    <property type="term" value="F:manganese ion transmembrane transporter activity"/>
    <property type="evidence" value="ECO:0007669"/>
    <property type="project" value="InterPro"/>
</dbReference>
<dbReference type="Pfam" id="PF01988">
    <property type="entry name" value="VIT1"/>
    <property type="match status" value="1"/>
</dbReference>
<dbReference type="GO" id="GO:0012505">
    <property type="term" value="C:endomembrane system"/>
    <property type="evidence" value="ECO:0007669"/>
    <property type="project" value="UniProtKB-SubCell"/>
</dbReference>
<dbReference type="Proteomes" id="UP000800200">
    <property type="component" value="Unassembled WGS sequence"/>
</dbReference>
<feature type="transmembrane region" description="Helical" evidence="6">
    <location>
        <begin position="252"/>
        <end position="274"/>
    </location>
</feature>
<keyword evidence="4 6" id="KW-1133">Transmembrane helix</keyword>
<reference evidence="7" key="1">
    <citation type="journal article" date="2020" name="Stud. Mycol.">
        <title>101 Dothideomycetes genomes: a test case for predicting lifestyles and emergence of pathogens.</title>
        <authorList>
            <person name="Haridas S."/>
            <person name="Albert R."/>
            <person name="Binder M."/>
            <person name="Bloem J."/>
            <person name="Labutti K."/>
            <person name="Salamov A."/>
            <person name="Andreopoulos B."/>
            <person name="Baker S."/>
            <person name="Barry K."/>
            <person name="Bills G."/>
            <person name="Bluhm B."/>
            <person name="Cannon C."/>
            <person name="Castanera R."/>
            <person name="Culley D."/>
            <person name="Daum C."/>
            <person name="Ezra D."/>
            <person name="Gonzalez J."/>
            <person name="Henrissat B."/>
            <person name="Kuo A."/>
            <person name="Liang C."/>
            <person name="Lipzen A."/>
            <person name="Lutzoni F."/>
            <person name="Magnuson J."/>
            <person name="Mondo S."/>
            <person name="Nolan M."/>
            <person name="Ohm R."/>
            <person name="Pangilinan J."/>
            <person name="Park H.-J."/>
            <person name="Ramirez L."/>
            <person name="Alfaro M."/>
            <person name="Sun H."/>
            <person name="Tritt A."/>
            <person name="Yoshinaga Y."/>
            <person name="Zwiers L.-H."/>
            <person name="Turgeon B."/>
            <person name="Goodwin S."/>
            <person name="Spatafora J."/>
            <person name="Crous P."/>
            <person name="Grigoriev I."/>
        </authorList>
    </citation>
    <scope>NUCLEOTIDE SEQUENCE</scope>
    <source>
        <strain evidence="7">CBS 207.26</strain>
    </source>
</reference>
<dbReference type="EMBL" id="ML994615">
    <property type="protein sequence ID" value="KAF2192107.1"/>
    <property type="molecule type" value="Genomic_DNA"/>
</dbReference>
<feature type="transmembrane region" description="Helical" evidence="6">
    <location>
        <begin position="91"/>
        <end position="115"/>
    </location>
</feature>
<name>A0A6A6EJ18_9PEZI</name>
<proteinExistence type="inferred from homology"/>
<feature type="transmembrane region" description="Helical" evidence="6">
    <location>
        <begin position="191"/>
        <end position="215"/>
    </location>
</feature>
<accession>A0A6A6EJ18</accession>
<protein>
    <submittedName>
        <fullName evidence="7">DUF125-domain-containing protein</fullName>
    </submittedName>
</protein>
<comment type="subcellular location">
    <subcellularLocation>
        <location evidence="1">Endomembrane system</location>
        <topology evidence="1">Multi-pass membrane protein</topology>
    </subcellularLocation>
</comment>
<comment type="similarity">
    <text evidence="2">Belongs to the CCC1 family.</text>
</comment>
<evidence type="ECO:0000256" key="6">
    <source>
        <dbReference type="SAM" id="Phobius"/>
    </source>
</evidence>
<evidence type="ECO:0000313" key="8">
    <source>
        <dbReference type="Proteomes" id="UP000800200"/>
    </source>
</evidence>